<reference evidence="2" key="1">
    <citation type="submission" date="2020-10" db="EMBL/GenBank/DDBJ databases">
        <authorList>
            <person name="Gilroy R."/>
        </authorList>
    </citation>
    <scope>NUCLEOTIDE SEQUENCE</scope>
    <source>
        <strain evidence="2">CHK147-3167</strain>
    </source>
</reference>
<protein>
    <submittedName>
        <fullName evidence="2">ABC transporter permease</fullName>
    </submittedName>
</protein>
<feature type="transmembrane region" description="Helical" evidence="1">
    <location>
        <begin position="56"/>
        <end position="77"/>
    </location>
</feature>
<dbReference type="InterPro" id="IPR010540">
    <property type="entry name" value="CmpB_TMEM229"/>
</dbReference>
<sequence length="227" mass="25845">MTLAKEKVFAEGFGFKKLFLIFVIGSIFGALYEQILNLVKVYIATGDIVWELRRGVIYGPFSPIYGAGAVLIVYLFARKNYSNLKIFIYGALFGGIFEYAISFLQETFTHTTSWDYSSYFLNINGRTTIPYMIVWGLFTLVFVKAVYPFLSKWIERIPINIGNVCFNIILIFLIIDMTVSWTALIRSAMRRSGIDPITPVGEIYDKVYPDSVLAKSFPNMDFKVSGK</sequence>
<feature type="transmembrane region" description="Helical" evidence="1">
    <location>
        <begin position="86"/>
        <end position="108"/>
    </location>
</feature>
<gene>
    <name evidence="2" type="ORF">IAB27_00810</name>
</gene>
<evidence type="ECO:0000313" key="2">
    <source>
        <dbReference type="EMBL" id="HIQ90157.1"/>
    </source>
</evidence>
<keyword evidence="1" id="KW-1133">Transmembrane helix</keyword>
<name>A0A9D0ZQ13_9FIRM</name>
<dbReference type="EMBL" id="DVFV01000020">
    <property type="protein sequence ID" value="HIQ90157.1"/>
    <property type="molecule type" value="Genomic_DNA"/>
</dbReference>
<comment type="caution">
    <text evidence="2">The sequence shown here is derived from an EMBL/GenBank/DDBJ whole genome shotgun (WGS) entry which is preliminary data.</text>
</comment>
<dbReference type="Proteomes" id="UP000886786">
    <property type="component" value="Unassembled WGS sequence"/>
</dbReference>
<evidence type="ECO:0000313" key="3">
    <source>
        <dbReference type="Proteomes" id="UP000886786"/>
    </source>
</evidence>
<feature type="transmembrane region" description="Helical" evidence="1">
    <location>
        <begin position="159"/>
        <end position="184"/>
    </location>
</feature>
<feature type="transmembrane region" description="Helical" evidence="1">
    <location>
        <begin position="18"/>
        <end position="36"/>
    </location>
</feature>
<evidence type="ECO:0000256" key="1">
    <source>
        <dbReference type="SAM" id="Phobius"/>
    </source>
</evidence>
<keyword evidence="1" id="KW-0472">Membrane</keyword>
<reference evidence="2" key="2">
    <citation type="journal article" date="2021" name="PeerJ">
        <title>Extensive microbial diversity within the chicken gut microbiome revealed by metagenomics and culture.</title>
        <authorList>
            <person name="Gilroy R."/>
            <person name="Ravi A."/>
            <person name="Getino M."/>
            <person name="Pursley I."/>
            <person name="Horton D.L."/>
            <person name="Alikhan N.F."/>
            <person name="Baker D."/>
            <person name="Gharbi K."/>
            <person name="Hall N."/>
            <person name="Watson M."/>
            <person name="Adriaenssens E.M."/>
            <person name="Foster-Nyarko E."/>
            <person name="Jarju S."/>
            <person name="Secka A."/>
            <person name="Antonio M."/>
            <person name="Oren A."/>
            <person name="Chaudhuri R.R."/>
            <person name="La Ragione R."/>
            <person name="Hildebrand F."/>
            <person name="Pallen M.J."/>
        </authorList>
    </citation>
    <scope>NUCLEOTIDE SEQUENCE</scope>
    <source>
        <strain evidence="2">CHK147-3167</strain>
    </source>
</reference>
<keyword evidence="1" id="KW-0812">Transmembrane</keyword>
<accession>A0A9D0ZQ13</accession>
<feature type="transmembrane region" description="Helical" evidence="1">
    <location>
        <begin position="128"/>
        <end position="147"/>
    </location>
</feature>
<organism evidence="2 3">
    <name type="scientific">Candidatus Coprosoma intestinipullorum</name>
    <dbReference type="NCBI Taxonomy" id="2840752"/>
    <lineage>
        <taxon>Bacteria</taxon>
        <taxon>Bacillati</taxon>
        <taxon>Bacillota</taxon>
        <taxon>Bacillota incertae sedis</taxon>
        <taxon>Candidatus Coprosoma</taxon>
    </lineage>
</organism>
<dbReference type="AlphaFoldDB" id="A0A9D0ZQ13"/>
<proteinExistence type="predicted"/>
<dbReference type="Pfam" id="PF06541">
    <property type="entry name" value="ABC_trans_CmpB"/>
    <property type="match status" value="1"/>
</dbReference>